<feature type="transmembrane region" description="Helical" evidence="1">
    <location>
        <begin position="224"/>
        <end position="245"/>
    </location>
</feature>
<dbReference type="CDD" id="cd03392">
    <property type="entry name" value="PAP2_like_2"/>
    <property type="match status" value="1"/>
</dbReference>
<reference evidence="3 4" key="1">
    <citation type="submission" date="2023-03" db="EMBL/GenBank/DDBJ databases">
        <title>Novel Species.</title>
        <authorList>
            <person name="Ma S."/>
        </authorList>
    </citation>
    <scope>NUCLEOTIDE SEQUENCE [LARGE SCALE GENOMIC DNA]</scope>
    <source>
        <strain evidence="3 4">B11</strain>
    </source>
</reference>
<evidence type="ECO:0000259" key="2">
    <source>
        <dbReference type="SMART" id="SM00014"/>
    </source>
</evidence>
<dbReference type="Proteomes" id="UP001461341">
    <property type="component" value="Chromosome"/>
</dbReference>
<protein>
    <submittedName>
        <fullName evidence="3">Phosphatase PAP2 family protein</fullName>
    </submittedName>
</protein>
<keyword evidence="1" id="KW-0472">Membrane</keyword>
<organism evidence="3 4">
    <name type="scientific">Thermatribacter velox</name>
    <dbReference type="NCBI Taxonomy" id="3039681"/>
    <lineage>
        <taxon>Bacteria</taxon>
        <taxon>Pseudomonadati</taxon>
        <taxon>Atribacterota</taxon>
        <taxon>Atribacteria</taxon>
        <taxon>Atribacterales</taxon>
        <taxon>Thermatribacteraceae</taxon>
        <taxon>Thermatribacter</taxon>
    </lineage>
</organism>
<dbReference type="PANTHER" id="PTHR14969:SF13">
    <property type="entry name" value="AT30094P"/>
    <property type="match status" value="1"/>
</dbReference>
<feature type="transmembrane region" description="Helical" evidence="1">
    <location>
        <begin position="118"/>
        <end position="137"/>
    </location>
</feature>
<dbReference type="Gene3D" id="1.20.144.10">
    <property type="entry name" value="Phosphatidic acid phosphatase type 2/haloperoxidase"/>
    <property type="match status" value="1"/>
</dbReference>
<feature type="transmembrane region" description="Helical" evidence="1">
    <location>
        <begin position="195"/>
        <end position="212"/>
    </location>
</feature>
<feature type="transmembrane region" description="Helical" evidence="1">
    <location>
        <begin position="143"/>
        <end position="160"/>
    </location>
</feature>
<dbReference type="RefSeq" id="WP_369017981.1">
    <property type="nucleotide sequence ID" value="NZ_CP121689.1"/>
</dbReference>
<keyword evidence="1" id="KW-0812">Transmembrane</keyword>
<sequence length="286" mass="31871">MFDVTPLLFLQGLRSPFWNSFFRGVSVVGSDLFYLVVLVIWYLAFSKREGIYLSLVLFTSLFLNFAVKSLVAVPRPYLHPMLQAISEAEGFSFPSGHAQSTATFFFSLALLYKKRPVWVLAFLMVGLVSFSRLYLGVHYVEDVLAGALLGAGFAFAAFYLKGKLEGNEVNIVFWWKVAVAAGVALSLFLFCWDDLSARVGGAISGALLGWFLEGNAENLAWKSLFDRIVFLGLALLSVLACFLVLRGVFPEGREFLFLRYAIVVFWVVFGIPVLTRHLRRKLAGGS</sequence>
<dbReference type="Pfam" id="PF01569">
    <property type="entry name" value="PAP2"/>
    <property type="match status" value="1"/>
</dbReference>
<dbReference type="SUPFAM" id="SSF48317">
    <property type="entry name" value="Acid phosphatase/Vanadium-dependent haloperoxidase"/>
    <property type="match status" value="1"/>
</dbReference>
<evidence type="ECO:0000313" key="3">
    <source>
        <dbReference type="EMBL" id="WZL75832.1"/>
    </source>
</evidence>
<dbReference type="SMART" id="SM00014">
    <property type="entry name" value="acidPPc"/>
    <property type="match status" value="1"/>
</dbReference>
<feature type="transmembrane region" description="Helical" evidence="1">
    <location>
        <begin position="20"/>
        <end position="44"/>
    </location>
</feature>
<feature type="transmembrane region" description="Helical" evidence="1">
    <location>
        <begin position="257"/>
        <end position="275"/>
    </location>
</feature>
<accession>A0ABZ2YAH7</accession>
<name>A0ABZ2YAH7_9BACT</name>
<dbReference type="InterPro" id="IPR000326">
    <property type="entry name" value="PAP2/HPO"/>
</dbReference>
<evidence type="ECO:0000256" key="1">
    <source>
        <dbReference type="SAM" id="Phobius"/>
    </source>
</evidence>
<dbReference type="EMBL" id="CP121689">
    <property type="protein sequence ID" value="WZL75832.1"/>
    <property type="molecule type" value="Genomic_DNA"/>
</dbReference>
<keyword evidence="1" id="KW-1133">Transmembrane helix</keyword>
<gene>
    <name evidence="3" type="ORF">QBE54_09625</name>
</gene>
<evidence type="ECO:0000313" key="4">
    <source>
        <dbReference type="Proteomes" id="UP001461341"/>
    </source>
</evidence>
<feature type="domain" description="Phosphatidic acid phosphatase type 2/haloperoxidase" evidence="2">
    <location>
        <begin position="49"/>
        <end position="158"/>
    </location>
</feature>
<dbReference type="PANTHER" id="PTHR14969">
    <property type="entry name" value="SPHINGOSINE-1-PHOSPHATE PHOSPHOHYDROLASE"/>
    <property type="match status" value="1"/>
</dbReference>
<feature type="transmembrane region" description="Helical" evidence="1">
    <location>
        <begin position="172"/>
        <end position="189"/>
    </location>
</feature>
<proteinExistence type="predicted"/>
<dbReference type="InterPro" id="IPR036938">
    <property type="entry name" value="PAP2/HPO_sf"/>
</dbReference>
<keyword evidence="4" id="KW-1185">Reference proteome</keyword>
<feature type="transmembrane region" description="Helical" evidence="1">
    <location>
        <begin position="51"/>
        <end position="71"/>
    </location>
</feature>